<dbReference type="InterPro" id="IPR027417">
    <property type="entry name" value="P-loop_NTPase"/>
</dbReference>
<protein>
    <submittedName>
        <fullName evidence="3">Putative signal transduction protein with Nacht domain</fullName>
    </submittedName>
</protein>
<dbReference type="SUPFAM" id="SSF52540">
    <property type="entry name" value="P-loop containing nucleoside triphosphate hydrolases"/>
    <property type="match status" value="1"/>
</dbReference>
<dbReference type="Proteomes" id="UP000000851">
    <property type="component" value="Chromosome"/>
</dbReference>
<feature type="domain" description="NACHT" evidence="2">
    <location>
        <begin position="342"/>
        <end position="467"/>
    </location>
</feature>
<dbReference type="PROSITE" id="PS50837">
    <property type="entry name" value="NACHT"/>
    <property type="match status" value="1"/>
</dbReference>
<dbReference type="eggNOG" id="COG5635">
    <property type="taxonomic scope" value="Bacteria"/>
</dbReference>
<reference evidence="3 4" key="1">
    <citation type="journal article" date="2009" name="Stand. Genomic Sci.">
        <title>Complete genome sequence of Catenulispora acidiphila type strain (ID 139908).</title>
        <authorList>
            <person name="Copeland A."/>
            <person name="Lapidus A."/>
            <person name="Glavina Del Rio T."/>
            <person name="Nolan M."/>
            <person name="Lucas S."/>
            <person name="Chen F."/>
            <person name="Tice H."/>
            <person name="Cheng J.F."/>
            <person name="Bruce D."/>
            <person name="Goodwin L."/>
            <person name="Pitluck S."/>
            <person name="Mikhailova N."/>
            <person name="Pati A."/>
            <person name="Ivanova N."/>
            <person name="Mavromatis K."/>
            <person name="Chen A."/>
            <person name="Palaniappan K."/>
            <person name="Chain P."/>
            <person name="Land M."/>
            <person name="Hauser L."/>
            <person name="Chang Y.J."/>
            <person name="Jeffries C.D."/>
            <person name="Chertkov O."/>
            <person name="Brettin T."/>
            <person name="Detter J.C."/>
            <person name="Han C."/>
            <person name="Ali Z."/>
            <person name="Tindall B.J."/>
            <person name="Goker M."/>
            <person name="Bristow J."/>
            <person name="Eisen J.A."/>
            <person name="Markowitz V."/>
            <person name="Hugenholtz P."/>
            <person name="Kyrpides N.C."/>
            <person name="Klenk H.P."/>
        </authorList>
    </citation>
    <scope>NUCLEOTIDE SEQUENCE [LARGE SCALE GENOMIC DNA]</scope>
    <source>
        <strain evidence="4">DSM 44928 / JCM 14897 / NBRC 102108 / NRRL B-24433 / ID139908</strain>
    </source>
</reference>
<evidence type="ECO:0000313" key="3">
    <source>
        <dbReference type="EMBL" id="ACU77438.1"/>
    </source>
</evidence>
<organism evidence="3 4">
    <name type="scientific">Catenulispora acidiphila (strain DSM 44928 / JCM 14897 / NBRC 102108 / NRRL B-24433 / ID139908)</name>
    <dbReference type="NCBI Taxonomy" id="479433"/>
    <lineage>
        <taxon>Bacteria</taxon>
        <taxon>Bacillati</taxon>
        <taxon>Actinomycetota</taxon>
        <taxon>Actinomycetes</taxon>
        <taxon>Catenulisporales</taxon>
        <taxon>Catenulisporaceae</taxon>
        <taxon>Catenulispora</taxon>
    </lineage>
</organism>
<name>C7Q0A5_CATAD</name>
<dbReference type="eggNOG" id="COG1413">
    <property type="taxonomic scope" value="Bacteria"/>
</dbReference>
<dbReference type="SUPFAM" id="SSF48371">
    <property type="entry name" value="ARM repeat"/>
    <property type="match status" value="1"/>
</dbReference>
<feature type="compositionally biased region" description="Polar residues" evidence="1">
    <location>
        <begin position="1"/>
        <end position="11"/>
    </location>
</feature>
<dbReference type="InterPro" id="IPR016024">
    <property type="entry name" value="ARM-type_fold"/>
</dbReference>
<dbReference type="eggNOG" id="COG0389">
    <property type="taxonomic scope" value="Bacteria"/>
</dbReference>
<dbReference type="InParanoid" id="C7Q0A5"/>
<dbReference type="KEGG" id="cai:Caci_8620"/>
<gene>
    <name evidence="3" type="ordered locus">Caci_8620</name>
</gene>
<accession>C7Q0A5</accession>
<feature type="region of interest" description="Disordered" evidence="1">
    <location>
        <begin position="1"/>
        <end position="42"/>
    </location>
</feature>
<evidence type="ECO:0000313" key="4">
    <source>
        <dbReference type="Proteomes" id="UP000000851"/>
    </source>
</evidence>
<dbReference type="HOGENOM" id="CLU_286940_0_0_11"/>
<dbReference type="EMBL" id="CP001700">
    <property type="protein sequence ID" value="ACU77438.1"/>
    <property type="molecule type" value="Genomic_DNA"/>
</dbReference>
<dbReference type="Gene3D" id="3.40.50.300">
    <property type="entry name" value="P-loop containing nucleotide triphosphate hydrolases"/>
    <property type="match status" value="1"/>
</dbReference>
<dbReference type="STRING" id="479433.Caci_8620"/>
<dbReference type="InterPro" id="IPR007111">
    <property type="entry name" value="NACHT_NTPase"/>
</dbReference>
<feature type="compositionally biased region" description="Basic and acidic residues" evidence="1">
    <location>
        <begin position="20"/>
        <end position="30"/>
    </location>
</feature>
<keyword evidence="4" id="KW-1185">Reference proteome</keyword>
<dbReference type="AlphaFoldDB" id="C7Q0A5"/>
<sequence>MRRSSPTSGVTQLVPKPKGHTTECKPDRKSRPGSIGGRANEAGSLHRSGVAAYLAAHGLVGRAVEEAGYLPGGPTPAAVEFETHDDVDDIACTMTDGSRLLIQAKRACGIDDQFRSAVAQWVTQTPKLRRSDRVALAAAEISGNLRFLGQALGRHRKQISGPHTSDEKKAIADLDRAFPAGTSPSLRSAVRSCAYVLKLDVSTHQDPLFKFVASLLEGVVVPSGEGTMAIEALQRAFQEQAASGSGSGLDDWLRTLSQAGTTVYAAADGPAGPRRQAEKQALITYQTHLRGRKDQLEYSLLAEDLPPLKVADLAATFQVRAVIDNSPVRQTDELVSLTRHWTRMVLTGLPGMGKSTALEQLAALWSVNGSPVPILVRLASVARRVQRSSDVTVPLLVAEAAGGVSTDEVAPLRRALEQAIASGTAVLLLDGLDETGPKRGLIADGLLSAIEGLPDLTGIIITTRQSAIGAARKIGLPEAQLTEPKWLASTLHQLLHHVADRRILPKNRDSWVAEHIAWLNQAKNDSSEIWSVPMLATLLTLLSAEKSVESLPQSRAHLLADAVRDSVRRWEKARESGTLSEPWSPQLTDGILIDGYAIIGHRVNASGAASILTIERDIVSMLSTQWGRSAGEAKQLASEILRFWDDKIGVFVTREGDRLEARSRIFGEIGDAMWVAEQETATSMSWTAKAIADSERRDTLLLAAGLSPGILRNLIDLARGSHGDTPEADRDRALLWSSEIALSRKGIDHDLLLKLIDALALATRRKSTEDTRLPKTYTASITPSFTATFRRDNRRWRLVRALASLALPFELRERRDISISANLLEPEQDLIVDAMTSLSDARYDASTSLEPKAIDAVRKVLDSTIIERQDPDEATKSGNPIPTKRPWAGQSEVAEWAIPFLSQLPETTPEAIYEVAWHSSVGQYGRVSSTLRERGHIDTKPRWSPIDVSLEDISSTISRSNIKVWKSIESVSDERTPLTPAEQWRLPRLFAFSDTIGFGENTVPDCYELDRIDSVKLARWTRVVARTTNLDLVVLATEAALVLSWNEEEQQDLFRALSTSRTLKSPSPDVTRLEASDIDTLIESLLYPSRWVAHIAMNVLAATGDYAISPRIEECIHLMVAERRHYATTLVCTLSDDPAQKIETFLDETDPVCRSGAALALSTLPLDERVTDLVYRALSDRDMSVRIAAGADRSIAEQAEYWSCINCGNVTEVPKTSCAHCTHGFRPATPRVVIDSGDA</sequence>
<evidence type="ECO:0000256" key="1">
    <source>
        <dbReference type="SAM" id="MobiDB-lite"/>
    </source>
</evidence>
<evidence type="ECO:0000259" key="2">
    <source>
        <dbReference type="PROSITE" id="PS50837"/>
    </source>
</evidence>
<proteinExistence type="predicted"/>